<feature type="region of interest" description="Disordered" evidence="1">
    <location>
        <begin position="115"/>
        <end position="151"/>
    </location>
</feature>
<gene>
    <name evidence="2" type="ORF">H6P81_010685</name>
</gene>
<dbReference type="AlphaFoldDB" id="A0AAV7EPG2"/>
<keyword evidence="3" id="KW-1185">Reference proteome</keyword>
<dbReference type="EMBL" id="JAINDJ010000004">
    <property type="protein sequence ID" value="KAG9450720.1"/>
    <property type="molecule type" value="Genomic_DNA"/>
</dbReference>
<evidence type="ECO:0000313" key="2">
    <source>
        <dbReference type="EMBL" id="KAG9450720.1"/>
    </source>
</evidence>
<name>A0AAV7EPG2_ARIFI</name>
<evidence type="ECO:0000256" key="1">
    <source>
        <dbReference type="SAM" id="MobiDB-lite"/>
    </source>
</evidence>
<organism evidence="2 3">
    <name type="scientific">Aristolochia fimbriata</name>
    <name type="common">White veined hardy Dutchman's pipe vine</name>
    <dbReference type="NCBI Taxonomy" id="158543"/>
    <lineage>
        <taxon>Eukaryota</taxon>
        <taxon>Viridiplantae</taxon>
        <taxon>Streptophyta</taxon>
        <taxon>Embryophyta</taxon>
        <taxon>Tracheophyta</taxon>
        <taxon>Spermatophyta</taxon>
        <taxon>Magnoliopsida</taxon>
        <taxon>Magnoliidae</taxon>
        <taxon>Piperales</taxon>
        <taxon>Aristolochiaceae</taxon>
        <taxon>Aristolochia</taxon>
    </lineage>
</organism>
<comment type="caution">
    <text evidence="2">The sequence shown here is derived from an EMBL/GenBank/DDBJ whole genome shotgun (WGS) entry which is preliminary data.</text>
</comment>
<dbReference type="SUPFAM" id="SSF49899">
    <property type="entry name" value="Concanavalin A-like lectins/glucanases"/>
    <property type="match status" value="1"/>
</dbReference>
<accession>A0AAV7EPG2</accession>
<feature type="compositionally biased region" description="Gly residues" evidence="1">
    <location>
        <begin position="140"/>
        <end position="151"/>
    </location>
</feature>
<dbReference type="Proteomes" id="UP000825729">
    <property type="component" value="Unassembled WGS sequence"/>
</dbReference>
<dbReference type="Gene3D" id="2.60.120.200">
    <property type="match status" value="1"/>
</dbReference>
<dbReference type="InterPro" id="IPR013320">
    <property type="entry name" value="ConA-like_dom_sf"/>
</dbReference>
<evidence type="ECO:0000313" key="3">
    <source>
        <dbReference type="Proteomes" id="UP000825729"/>
    </source>
</evidence>
<reference evidence="2 3" key="1">
    <citation type="submission" date="2021-07" db="EMBL/GenBank/DDBJ databases">
        <title>The Aristolochia fimbriata genome: insights into angiosperm evolution, floral development and chemical biosynthesis.</title>
        <authorList>
            <person name="Jiao Y."/>
        </authorList>
    </citation>
    <scope>NUCLEOTIDE SEQUENCE [LARGE SCALE GENOMIC DNA]</scope>
    <source>
        <strain evidence="2">IBCAS-2021</strain>
        <tissue evidence="2">Leaf</tissue>
    </source>
</reference>
<proteinExistence type="predicted"/>
<sequence length="151" mass="16876">MEVILDPVLLDKMCLGFSSSTCELPAVHYMLNWSFKMDERAWSLKFSSITFVPKMKSNETSKFLMVGLDHFKLPHVSAMSERHDIGRAVCSKQELFRADLNPSKRGGRKLVLEEEEVEVGGGGSRGWRRRKLELEEEEAGVGGGGSRGRGS</sequence>
<protein>
    <submittedName>
        <fullName evidence="2">Uncharacterized protein</fullName>
    </submittedName>
</protein>